<keyword evidence="1" id="KW-0812">Transmembrane</keyword>
<dbReference type="EMBL" id="CADILJ010000028">
    <property type="protein sequence ID" value="CAB3950874.1"/>
    <property type="molecule type" value="Genomic_DNA"/>
</dbReference>
<evidence type="ECO:0000256" key="1">
    <source>
        <dbReference type="SAM" id="Phobius"/>
    </source>
</evidence>
<organism evidence="2 3">
    <name type="scientific">Achromobacter ruhlandii</name>
    <dbReference type="NCBI Taxonomy" id="72557"/>
    <lineage>
        <taxon>Bacteria</taxon>
        <taxon>Pseudomonadati</taxon>
        <taxon>Pseudomonadota</taxon>
        <taxon>Betaproteobacteria</taxon>
        <taxon>Burkholderiales</taxon>
        <taxon>Alcaligenaceae</taxon>
        <taxon>Achromobacter</taxon>
    </lineage>
</organism>
<keyword evidence="3" id="KW-1185">Reference proteome</keyword>
<reference evidence="2 3" key="1">
    <citation type="submission" date="2020-04" db="EMBL/GenBank/DDBJ databases">
        <authorList>
            <person name="De Canck E."/>
        </authorList>
    </citation>
    <scope>NUCLEOTIDE SEQUENCE [LARGE SCALE GENOMIC DNA]</scope>
    <source>
        <strain evidence="2 3">LMG 7053</strain>
    </source>
</reference>
<gene>
    <name evidence="2" type="ORF">LMG7053_03299</name>
</gene>
<keyword evidence="1" id="KW-0472">Membrane</keyword>
<name>A0ABM8LW15_9BURK</name>
<protein>
    <recommendedName>
        <fullName evidence="4">SURF1-like protein</fullName>
    </recommendedName>
</protein>
<dbReference type="Proteomes" id="UP000494161">
    <property type="component" value="Unassembled WGS sequence"/>
</dbReference>
<comment type="caution">
    <text evidence="2">The sequence shown here is derived from an EMBL/GenBank/DDBJ whole genome shotgun (WGS) entry which is preliminary data.</text>
</comment>
<sequence>MSEWSEIKARFKRPLSALFMCLMLLLFSRGLFDAANKAFLPPDPATLHAIVVRVDKAGECPYTRTTASRQNSTYRPGCFFSNDYPDVAFEKAGAVAGLDLALPQPLELLIDREPNDLKNTYEGRMFSVHVPIRIHGVRREDGEALVDPAANYDNYWSYKQRKKAYAWLAVLIALGCAAYAFLRIRAILRDPYL</sequence>
<feature type="transmembrane region" description="Helical" evidence="1">
    <location>
        <begin position="164"/>
        <end position="182"/>
    </location>
</feature>
<proteinExistence type="predicted"/>
<evidence type="ECO:0000313" key="2">
    <source>
        <dbReference type="EMBL" id="CAB3950874.1"/>
    </source>
</evidence>
<accession>A0ABM8LW15</accession>
<evidence type="ECO:0000313" key="3">
    <source>
        <dbReference type="Proteomes" id="UP000494161"/>
    </source>
</evidence>
<keyword evidence="1" id="KW-1133">Transmembrane helix</keyword>
<evidence type="ECO:0008006" key="4">
    <source>
        <dbReference type="Google" id="ProtNLM"/>
    </source>
</evidence>